<comment type="cofactor">
    <cofactor evidence="1 7">
        <name>Zn(2+)</name>
        <dbReference type="ChEBI" id="CHEBI:29105"/>
    </cofactor>
</comment>
<dbReference type="PANTHER" id="PTHR42940">
    <property type="entry name" value="ALCOHOL DEHYDROGENASE 1-RELATED"/>
    <property type="match status" value="1"/>
</dbReference>
<dbReference type="InterPro" id="IPR036291">
    <property type="entry name" value="NAD(P)-bd_dom_sf"/>
</dbReference>
<dbReference type="InterPro" id="IPR013149">
    <property type="entry name" value="ADH-like_C"/>
</dbReference>
<dbReference type="KEGG" id="llu:AKJ09_03010"/>
<dbReference type="SMART" id="SM00829">
    <property type="entry name" value="PKS_ER"/>
    <property type="match status" value="1"/>
</dbReference>
<dbReference type="GO" id="GO:0008270">
    <property type="term" value="F:zinc ion binding"/>
    <property type="evidence" value="ECO:0007669"/>
    <property type="project" value="InterPro"/>
</dbReference>
<dbReference type="InterPro" id="IPR013154">
    <property type="entry name" value="ADH-like_N"/>
</dbReference>
<dbReference type="Pfam" id="PF08240">
    <property type="entry name" value="ADH_N"/>
    <property type="match status" value="1"/>
</dbReference>
<sequence>MKAVILREFGGPENLRFECVPDPVPGHGEVLLRIRACGVCYHDLIARRGRLGGIPPMILGHEVVGEVIGIGDGVEGWSVGDRAATLQRMSCGSCEFCEQKRNSLCKVDRRFFGEEIPGGYAPLMAAPVLGLCPVPDSLSWPDAATVCCTTGTAVHVCRTRGRIRDGETVLVTGASGGVGLQAVQICRLSGAKVIAVTTSHTKVGALEASGADHVVVAPDLDFAPEVKRITSGAGVDVALEIVGSAAFGQTLKCLAPGGRLVIVGNLDTASVDLNPGLVIVKELEIIGAYATTREEMALAFELTAKGHVKSCVSEVLPLQEAGSVHFRLENRQISGRAVLVPDDV</sequence>
<evidence type="ECO:0000256" key="7">
    <source>
        <dbReference type="RuleBase" id="RU361277"/>
    </source>
</evidence>
<keyword evidence="5 7" id="KW-0862">Zinc</keyword>
<dbReference type="EMBL" id="CP012333">
    <property type="protein sequence ID" value="AKU96346.1"/>
    <property type="molecule type" value="Genomic_DNA"/>
</dbReference>
<dbReference type="EC" id="1.1.1.1" evidence="3"/>
<dbReference type="RefSeq" id="WP_146647650.1">
    <property type="nucleotide sequence ID" value="NZ_CP012333.1"/>
</dbReference>
<dbReference type="SUPFAM" id="SSF51735">
    <property type="entry name" value="NAD(P)-binding Rossmann-fold domains"/>
    <property type="match status" value="1"/>
</dbReference>
<dbReference type="InterPro" id="IPR011032">
    <property type="entry name" value="GroES-like_sf"/>
</dbReference>
<dbReference type="OrthoDB" id="9808651at2"/>
<protein>
    <recommendedName>
        <fullName evidence="3">alcohol dehydrogenase</fullName>
        <ecNumber evidence="3">1.1.1.1</ecNumber>
    </recommendedName>
</protein>
<dbReference type="PROSITE" id="PS00059">
    <property type="entry name" value="ADH_ZINC"/>
    <property type="match status" value="1"/>
</dbReference>
<evidence type="ECO:0000313" key="10">
    <source>
        <dbReference type="Proteomes" id="UP000064967"/>
    </source>
</evidence>
<dbReference type="PATRIC" id="fig|1391654.3.peg.3044"/>
<evidence type="ECO:0000313" key="9">
    <source>
        <dbReference type="EMBL" id="AKU96346.1"/>
    </source>
</evidence>
<dbReference type="GO" id="GO:0005737">
    <property type="term" value="C:cytoplasm"/>
    <property type="evidence" value="ECO:0007669"/>
    <property type="project" value="TreeGrafter"/>
</dbReference>
<feature type="domain" description="Enoyl reductase (ER)" evidence="8">
    <location>
        <begin position="10"/>
        <end position="339"/>
    </location>
</feature>
<keyword evidence="6" id="KW-0560">Oxidoreductase</keyword>
<evidence type="ECO:0000256" key="3">
    <source>
        <dbReference type="ARBA" id="ARBA00013190"/>
    </source>
</evidence>
<evidence type="ECO:0000256" key="6">
    <source>
        <dbReference type="ARBA" id="ARBA00023002"/>
    </source>
</evidence>
<dbReference type="PANTHER" id="PTHR42940:SF8">
    <property type="entry name" value="VACUOLAR PROTEIN SORTING-ASSOCIATED PROTEIN 11"/>
    <property type="match status" value="1"/>
</dbReference>
<name>A0A0K1PSK4_9BACT</name>
<evidence type="ECO:0000256" key="2">
    <source>
        <dbReference type="ARBA" id="ARBA00008072"/>
    </source>
</evidence>
<keyword evidence="10" id="KW-1185">Reference proteome</keyword>
<dbReference type="AlphaFoldDB" id="A0A0K1PSK4"/>
<dbReference type="InterPro" id="IPR020843">
    <property type="entry name" value="ER"/>
</dbReference>
<accession>A0A0K1PSK4</accession>
<dbReference type="SUPFAM" id="SSF50129">
    <property type="entry name" value="GroES-like"/>
    <property type="match status" value="1"/>
</dbReference>
<keyword evidence="4 7" id="KW-0479">Metal-binding</keyword>
<evidence type="ECO:0000256" key="1">
    <source>
        <dbReference type="ARBA" id="ARBA00001947"/>
    </source>
</evidence>
<dbReference type="InterPro" id="IPR002328">
    <property type="entry name" value="ADH_Zn_CS"/>
</dbReference>
<gene>
    <name evidence="9" type="ORF">AKJ09_03010</name>
</gene>
<reference evidence="9 10" key="1">
    <citation type="submission" date="2015-08" db="EMBL/GenBank/DDBJ databases">
        <authorList>
            <person name="Babu N.S."/>
            <person name="Beckwith C.J."/>
            <person name="Beseler K.G."/>
            <person name="Brison A."/>
            <person name="Carone J.V."/>
            <person name="Caskin T.P."/>
            <person name="Diamond M."/>
            <person name="Durham M.E."/>
            <person name="Foxe J.M."/>
            <person name="Go M."/>
            <person name="Henderson B.A."/>
            <person name="Jones I.B."/>
            <person name="McGettigan J.A."/>
            <person name="Micheletti S.J."/>
            <person name="Nasrallah M.E."/>
            <person name="Ortiz D."/>
            <person name="Piller C.R."/>
            <person name="Privatt S.R."/>
            <person name="Schneider S.L."/>
            <person name="Sharp S."/>
            <person name="Smith T.C."/>
            <person name="Stanton J.D."/>
            <person name="Ullery H.E."/>
            <person name="Wilson R.J."/>
            <person name="Serrano M.G."/>
            <person name="Buck G."/>
            <person name="Lee V."/>
            <person name="Wang Y."/>
            <person name="Carvalho R."/>
            <person name="Voegtly L."/>
            <person name="Shi R."/>
            <person name="Duckworth R."/>
            <person name="Johnson A."/>
            <person name="Loviza R."/>
            <person name="Walstead R."/>
            <person name="Shah Z."/>
            <person name="Kiflezghi M."/>
            <person name="Wade K."/>
            <person name="Ball S.L."/>
            <person name="Bradley K.W."/>
            <person name="Asai D.J."/>
            <person name="Bowman C.A."/>
            <person name="Russell D.A."/>
            <person name="Pope W.H."/>
            <person name="Jacobs-Sera D."/>
            <person name="Hendrix R.W."/>
            <person name="Hatfull G.F."/>
        </authorList>
    </citation>
    <scope>NUCLEOTIDE SEQUENCE [LARGE SCALE GENOMIC DNA]</scope>
    <source>
        <strain evidence="9 10">DSM 27648</strain>
    </source>
</reference>
<comment type="similarity">
    <text evidence="2 7">Belongs to the zinc-containing alcohol dehydrogenase family.</text>
</comment>
<evidence type="ECO:0000256" key="5">
    <source>
        <dbReference type="ARBA" id="ARBA00022833"/>
    </source>
</evidence>
<dbReference type="PROSITE" id="PS01162">
    <property type="entry name" value="QOR_ZETA_CRYSTAL"/>
    <property type="match status" value="1"/>
</dbReference>
<dbReference type="GO" id="GO:0004022">
    <property type="term" value="F:alcohol dehydrogenase (NAD+) activity"/>
    <property type="evidence" value="ECO:0007669"/>
    <property type="project" value="UniProtKB-EC"/>
</dbReference>
<dbReference type="Pfam" id="PF00107">
    <property type="entry name" value="ADH_zinc_N"/>
    <property type="match status" value="1"/>
</dbReference>
<organism evidence="9 10">
    <name type="scientific">Labilithrix luteola</name>
    <dbReference type="NCBI Taxonomy" id="1391654"/>
    <lineage>
        <taxon>Bacteria</taxon>
        <taxon>Pseudomonadati</taxon>
        <taxon>Myxococcota</taxon>
        <taxon>Polyangia</taxon>
        <taxon>Polyangiales</taxon>
        <taxon>Labilitrichaceae</taxon>
        <taxon>Labilithrix</taxon>
    </lineage>
</organism>
<dbReference type="InterPro" id="IPR002364">
    <property type="entry name" value="Quin_OxRdtase/zeta-crystal_CS"/>
</dbReference>
<dbReference type="Proteomes" id="UP000064967">
    <property type="component" value="Chromosome"/>
</dbReference>
<evidence type="ECO:0000259" key="8">
    <source>
        <dbReference type="SMART" id="SM00829"/>
    </source>
</evidence>
<dbReference type="Gene3D" id="3.90.180.10">
    <property type="entry name" value="Medium-chain alcohol dehydrogenases, catalytic domain"/>
    <property type="match status" value="1"/>
</dbReference>
<proteinExistence type="inferred from homology"/>
<evidence type="ECO:0000256" key="4">
    <source>
        <dbReference type="ARBA" id="ARBA00022723"/>
    </source>
</evidence>
<dbReference type="STRING" id="1391654.AKJ09_03010"/>